<protein>
    <submittedName>
        <fullName evidence="3">DUF2520 domain-containing protein</fullName>
    </submittedName>
</protein>
<gene>
    <name evidence="3" type="ORF">IAB08_01245</name>
</gene>
<reference evidence="3" key="1">
    <citation type="submission" date="2020-10" db="EMBL/GenBank/DDBJ databases">
        <authorList>
            <person name="Gilroy R."/>
        </authorList>
    </citation>
    <scope>NUCLEOTIDE SEQUENCE</scope>
    <source>
        <strain evidence="3">2889</strain>
    </source>
</reference>
<dbReference type="Pfam" id="PF10727">
    <property type="entry name" value="Rossmann-like"/>
    <property type="match status" value="1"/>
</dbReference>
<feature type="domain" description="Putative oxidoreductase/dehydrogenase Rossmann-like" evidence="1">
    <location>
        <begin position="30"/>
        <end position="144"/>
    </location>
</feature>
<dbReference type="SUPFAM" id="SSF51735">
    <property type="entry name" value="NAD(P)-binding Rossmann-fold domains"/>
    <property type="match status" value="1"/>
</dbReference>
<dbReference type="InterPro" id="IPR019665">
    <property type="entry name" value="OxRdtase/DH_put_Rossmann_dom"/>
</dbReference>
<dbReference type="PANTHER" id="PTHR40459:SF1">
    <property type="entry name" value="CONSERVED HYPOTHETICAL ALANINE AND LEUCINE RICH PROTEIN"/>
    <property type="match status" value="1"/>
</dbReference>
<evidence type="ECO:0000313" key="4">
    <source>
        <dbReference type="Proteomes" id="UP000823612"/>
    </source>
</evidence>
<dbReference type="InterPro" id="IPR018931">
    <property type="entry name" value="DUF2520"/>
</dbReference>
<proteinExistence type="predicted"/>
<dbReference type="SUPFAM" id="SSF48179">
    <property type="entry name" value="6-phosphogluconate dehydrogenase C-terminal domain-like"/>
    <property type="match status" value="1"/>
</dbReference>
<dbReference type="EMBL" id="JADIMZ010000016">
    <property type="protein sequence ID" value="MBO8431905.1"/>
    <property type="molecule type" value="Genomic_DNA"/>
</dbReference>
<dbReference type="AlphaFoldDB" id="A0A9D9DTN5"/>
<dbReference type="PANTHER" id="PTHR40459">
    <property type="entry name" value="CONSERVED HYPOTHETICAL ALANINE AND LEUCINE RICH PROTEIN"/>
    <property type="match status" value="1"/>
</dbReference>
<reference evidence="3" key="2">
    <citation type="journal article" date="2021" name="PeerJ">
        <title>Extensive microbial diversity within the chicken gut microbiome revealed by metagenomics and culture.</title>
        <authorList>
            <person name="Gilroy R."/>
            <person name="Ravi A."/>
            <person name="Getino M."/>
            <person name="Pursley I."/>
            <person name="Horton D.L."/>
            <person name="Alikhan N.F."/>
            <person name="Baker D."/>
            <person name="Gharbi K."/>
            <person name="Hall N."/>
            <person name="Watson M."/>
            <person name="Adriaenssens E.M."/>
            <person name="Foster-Nyarko E."/>
            <person name="Jarju S."/>
            <person name="Secka A."/>
            <person name="Antonio M."/>
            <person name="Oren A."/>
            <person name="Chaudhuri R.R."/>
            <person name="La Ragione R."/>
            <person name="Hildebrand F."/>
            <person name="Pallen M.J."/>
        </authorList>
    </citation>
    <scope>NUCLEOTIDE SEQUENCE</scope>
    <source>
        <strain evidence="3">2889</strain>
    </source>
</reference>
<organism evidence="3 4">
    <name type="scientific">Candidatus Pullibacteroides excrementavium</name>
    <dbReference type="NCBI Taxonomy" id="2840905"/>
    <lineage>
        <taxon>Bacteria</taxon>
        <taxon>Pseudomonadati</taxon>
        <taxon>Bacteroidota</taxon>
        <taxon>Bacteroidia</taxon>
        <taxon>Bacteroidales</taxon>
        <taxon>Candidatus Pullibacteroides</taxon>
    </lineage>
</organism>
<dbReference type="InterPro" id="IPR037108">
    <property type="entry name" value="TM1727-like_C_sf"/>
</dbReference>
<dbReference type="Gene3D" id="3.40.50.720">
    <property type="entry name" value="NAD(P)-binding Rossmann-like Domain"/>
    <property type="match status" value="1"/>
</dbReference>
<accession>A0A9D9DTN5</accession>
<evidence type="ECO:0000313" key="3">
    <source>
        <dbReference type="EMBL" id="MBO8431905.1"/>
    </source>
</evidence>
<dbReference type="InterPro" id="IPR036291">
    <property type="entry name" value="NAD(P)-bd_dom_sf"/>
</dbReference>
<sequence>MEQQARFRSVMDEPGQFDFYLVPGLSLEEQRERKLRAVLIGAGNVAFHLAPALEQAGICWVQVLSRNAENAGVLAARLQSKPAWGGLEVLENSGLDVSAQLYFLAVRDEAVPALASCLREQAALPQDRILVHVSGALPLEVLKPDSGPCGVLYFLQTFSKSAPCPDFSRIPVCIEASDSPTLECLERLARSLSGKVRVLDSRQRSFLHLGGVFACNYVNFMYTVAYDLFREQGIDFSLLAPLMEETLRKAEANPPFAVQTGPAARGDAAVLARQEALLASSETGRAYLEVYRLLAKAVQERAGKKI</sequence>
<dbReference type="Proteomes" id="UP000823612">
    <property type="component" value="Unassembled WGS sequence"/>
</dbReference>
<evidence type="ECO:0000259" key="1">
    <source>
        <dbReference type="Pfam" id="PF10727"/>
    </source>
</evidence>
<evidence type="ECO:0000259" key="2">
    <source>
        <dbReference type="Pfam" id="PF10728"/>
    </source>
</evidence>
<dbReference type="Gene3D" id="1.10.1040.20">
    <property type="entry name" value="ProC-like, C-terminal domain"/>
    <property type="match status" value="1"/>
</dbReference>
<feature type="domain" description="DUF2520" evidence="2">
    <location>
        <begin position="170"/>
        <end position="297"/>
    </location>
</feature>
<name>A0A9D9DTN5_9BACT</name>
<dbReference type="InterPro" id="IPR008927">
    <property type="entry name" value="6-PGluconate_DH-like_C_sf"/>
</dbReference>
<dbReference type="Pfam" id="PF10728">
    <property type="entry name" value="DUF2520"/>
    <property type="match status" value="1"/>
</dbReference>
<comment type="caution">
    <text evidence="3">The sequence shown here is derived from an EMBL/GenBank/DDBJ whole genome shotgun (WGS) entry which is preliminary data.</text>
</comment>